<sequence>MSITITERASEELNKRIGERNGYLKLQTETKGLSCDSGIPTLYFVPSIQEKEDILVETNDRPVLLEKTEHFFSDDLKIDYSDTVNSFQLKSPAQIINGRMTFIIKEG</sequence>
<comment type="caution">
    <text evidence="2">The sequence shown here is derived from an EMBL/GenBank/DDBJ whole genome shotgun (WGS) entry which is preliminary data.</text>
</comment>
<reference evidence="3" key="1">
    <citation type="journal article" date="2019" name="Int. J. Syst. Evol. Microbiol.">
        <title>The Global Catalogue of Microorganisms (GCM) 10K type strain sequencing project: providing services to taxonomists for standard genome sequencing and annotation.</title>
        <authorList>
            <consortium name="The Broad Institute Genomics Platform"/>
            <consortium name="The Broad Institute Genome Sequencing Center for Infectious Disease"/>
            <person name="Wu L."/>
            <person name="Ma J."/>
        </authorList>
    </citation>
    <scope>NUCLEOTIDE SEQUENCE [LARGE SCALE GENOMIC DNA]</scope>
    <source>
        <strain evidence="3">CGMCC 1.12376</strain>
    </source>
</reference>
<dbReference type="InterPro" id="IPR000361">
    <property type="entry name" value="ATAP_core_dom"/>
</dbReference>
<dbReference type="InterPro" id="IPR035903">
    <property type="entry name" value="HesB-like_dom_sf"/>
</dbReference>
<organism evidence="2 3">
    <name type="scientific">Oceanobacillus luteolus</name>
    <dbReference type="NCBI Taxonomy" id="1274358"/>
    <lineage>
        <taxon>Bacteria</taxon>
        <taxon>Bacillati</taxon>
        <taxon>Bacillota</taxon>
        <taxon>Bacilli</taxon>
        <taxon>Bacillales</taxon>
        <taxon>Bacillaceae</taxon>
        <taxon>Oceanobacillus</taxon>
    </lineage>
</organism>
<keyword evidence="3" id="KW-1185">Reference proteome</keyword>
<dbReference type="RefSeq" id="WP_251515964.1">
    <property type="nucleotide sequence ID" value="NZ_JAMBON010000030.1"/>
</dbReference>
<dbReference type="Pfam" id="PF01521">
    <property type="entry name" value="Fe-S_biosyn"/>
    <property type="match status" value="1"/>
</dbReference>
<evidence type="ECO:0000313" key="2">
    <source>
        <dbReference type="EMBL" id="MFD1606525.1"/>
    </source>
</evidence>
<name>A0ABW4HMV7_9BACI</name>
<dbReference type="Gene3D" id="2.60.300.12">
    <property type="entry name" value="HesB-like domain"/>
    <property type="match status" value="1"/>
</dbReference>
<dbReference type="SUPFAM" id="SSF89360">
    <property type="entry name" value="HesB-like domain"/>
    <property type="match status" value="1"/>
</dbReference>
<dbReference type="EMBL" id="JBHUDE010000008">
    <property type="protein sequence ID" value="MFD1606525.1"/>
    <property type="molecule type" value="Genomic_DNA"/>
</dbReference>
<protein>
    <submittedName>
        <fullName evidence="2">Iron-sulfur cluster biosynthesis family protein</fullName>
    </submittedName>
</protein>
<proteinExistence type="predicted"/>
<accession>A0ABW4HMV7</accession>
<evidence type="ECO:0000313" key="3">
    <source>
        <dbReference type="Proteomes" id="UP001597221"/>
    </source>
</evidence>
<feature type="domain" description="Core" evidence="1">
    <location>
        <begin position="1"/>
        <end position="102"/>
    </location>
</feature>
<gene>
    <name evidence="2" type="ORF">ACFSBH_02450</name>
</gene>
<evidence type="ECO:0000259" key="1">
    <source>
        <dbReference type="Pfam" id="PF01521"/>
    </source>
</evidence>
<dbReference type="Proteomes" id="UP001597221">
    <property type="component" value="Unassembled WGS sequence"/>
</dbReference>